<name>A0A9D4DN38_DREPO</name>
<accession>A0A9D4DN38</accession>
<reference evidence="1" key="2">
    <citation type="submission" date="2020-11" db="EMBL/GenBank/DDBJ databases">
        <authorList>
            <person name="McCartney M.A."/>
            <person name="Auch B."/>
            <person name="Kono T."/>
            <person name="Mallez S."/>
            <person name="Becker A."/>
            <person name="Gohl D.M."/>
            <person name="Silverstein K.A.T."/>
            <person name="Koren S."/>
            <person name="Bechman K.B."/>
            <person name="Herman A."/>
            <person name="Abrahante J.E."/>
            <person name="Garbe J."/>
        </authorList>
    </citation>
    <scope>NUCLEOTIDE SEQUENCE</scope>
    <source>
        <strain evidence="1">Duluth1</strain>
        <tissue evidence="1">Whole animal</tissue>
    </source>
</reference>
<evidence type="ECO:0000313" key="1">
    <source>
        <dbReference type="EMBL" id="KAH3751968.1"/>
    </source>
</evidence>
<sequence>MSEAPFFYNLFDVHIVKLVLRWLNKTPASNGRSSQKLSPIKPIGAALIEHAPTREKDVVMCCLSREILQR</sequence>
<dbReference type="EMBL" id="JAIWYP010000010">
    <property type="protein sequence ID" value="KAH3751968.1"/>
    <property type="molecule type" value="Genomic_DNA"/>
</dbReference>
<dbReference type="AlphaFoldDB" id="A0A9D4DN38"/>
<proteinExistence type="predicted"/>
<dbReference type="Proteomes" id="UP000828390">
    <property type="component" value="Unassembled WGS sequence"/>
</dbReference>
<gene>
    <name evidence="1" type="ORF">DPMN_186576</name>
</gene>
<organism evidence="1 2">
    <name type="scientific">Dreissena polymorpha</name>
    <name type="common">Zebra mussel</name>
    <name type="synonym">Mytilus polymorpha</name>
    <dbReference type="NCBI Taxonomy" id="45954"/>
    <lineage>
        <taxon>Eukaryota</taxon>
        <taxon>Metazoa</taxon>
        <taxon>Spiralia</taxon>
        <taxon>Lophotrochozoa</taxon>
        <taxon>Mollusca</taxon>
        <taxon>Bivalvia</taxon>
        <taxon>Autobranchia</taxon>
        <taxon>Heteroconchia</taxon>
        <taxon>Euheterodonta</taxon>
        <taxon>Imparidentia</taxon>
        <taxon>Neoheterodontei</taxon>
        <taxon>Myida</taxon>
        <taxon>Dreissenoidea</taxon>
        <taxon>Dreissenidae</taxon>
        <taxon>Dreissena</taxon>
    </lineage>
</organism>
<comment type="caution">
    <text evidence="1">The sequence shown here is derived from an EMBL/GenBank/DDBJ whole genome shotgun (WGS) entry which is preliminary data.</text>
</comment>
<keyword evidence="2" id="KW-1185">Reference proteome</keyword>
<reference evidence="1" key="1">
    <citation type="journal article" date="2019" name="bioRxiv">
        <title>The Genome of the Zebra Mussel, Dreissena polymorpha: A Resource for Invasive Species Research.</title>
        <authorList>
            <person name="McCartney M.A."/>
            <person name="Auch B."/>
            <person name="Kono T."/>
            <person name="Mallez S."/>
            <person name="Zhang Y."/>
            <person name="Obille A."/>
            <person name="Becker A."/>
            <person name="Abrahante J.E."/>
            <person name="Garbe J."/>
            <person name="Badalamenti J.P."/>
            <person name="Herman A."/>
            <person name="Mangelson H."/>
            <person name="Liachko I."/>
            <person name="Sullivan S."/>
            <person name="Sone E.D."/>
            <person name="Koren S."/>
            <person name="Silverstein K.A.T."/>
            <person name="Beckman K.B."/>
            <person name="Gohl D.M."/>
        </authorList>
    </citation>
    <scope>NUCLEOTIDE SEQUENCE</scope>
    <source>
        <strain evidence="1">Duluth1</strain>
        <tissue evidence="1">Whole animal</tissue>
    </source>
</reference>
<evidence type="ECO:0000313" key="2">
    <source>
        <dbReference type="Proteomes" id="UP000828390"/>
    </source>
</evidence>
<protein>
    <submittedName>
        <fullName evidence="1">Uncharacterized protein</fullName>
    </submittedName>
</protein>